<evidence type="ECO:0000256" key="4">
    <source>
        <dbReference type="ARBA" id="ARBA00018198"/>
    </source>
</evidence>
<dbReference type="Gene3D" id="1.10.238.260">
    <property type="match status" value="1"/>
</dbReference>
<dbReference type="Proteomes" id="UP001589818">
    <property type="component" value="Unassembled WGS sequence"/>
</dbReference>
<dbReference type="PROSITE" id="PS50991">
    <property type="entry name" value="PYR_CT"/>
    <property type="match status" value="1"/>
</dbReference>
<evidence type="ECO:0000256" key="1">
    <source>
        <dbReference type="ARBA" id="ARBA00004689"/>
    </source>
</evidence>
<name>A0ABV6J9Y4_9BACL</name>
<dbReference type="InterPro" id="IPR002034">
    <property type="entry name" value="AIPM/Hcit_synth_CS"/>
</dbReference>
<comment type="pathway">
    <text evidence="1 11">Amino-acid biosynthesis; L-leucine biosynthesis; L-leucine from 3-methyl-2-oxobutanoate: step 1/4.</text>
</comment>
<dbReference type="EMBL" id="JBHLVF010000018">
    <property type="protein sequence ID" value="MFC0392621.1"/>
    <property type="molecule type" value="Genomic_DNA"/>
</dbReference>
<evidence type="ECO:0000313" key="13">
    <source>
        <dbReference type="EMBL" id="MFC0392621.1"/>
    </source>
</evidence>
<keyword evidence="8 11" id="KW-0479">Metal-binding</keyword>
<dbReference type="CDD" id="cd07940">
    <property type="entry name" value="DRE_TIM_IPMS"/>
    <property type="match status" value="1"/>
</dbReference>
<dbReference type="PROSITE" id="PS00815">
    <property type="entry name" value="AIPM_HOMOCIT_SYNTH_1"/>
    <property type="match status" value="1"/>
</dbReference>
<dbReference type="InterPro" id="IPR013785">
    <property type="entry name" value="Aldolase_TIM"/>
</dbReference>
<evidence type="ECO:0000259" key="12">
    <source>
        <dbReference type="PROSITE" id="PS50991"/>
    </source>
</evidence>
<dbReference type="PANTHER" id="PTHR10277">
    <property type="entry name" value="HOMOCITRATE SYNTHASE-RELATED"/>
    <property type="match status" value="1"/>
</dbReference>
<evidence type="ECO:0000313" key="14">
    <source>
        <dbReference type="Proteomes" id="UP001589818"/>
    </source>
</evidence>
<evidence type="ECO:0000256" key="10">
    <source>
        <dbReference type="ARBA" id="ARBA00023304"/>
    </source>
</evidence>
<comment type="subunit">
    <text evidence="11">Homodimer.</text>
</comment>
<dbReference type="SUPFAM" id="SSF110921">
    <property type="entry name" value="2-isopropylmalate synthase LeuA, allosteric (dimerisation) domain"/>
    <property type="match status" value="1"/>
</dbReference>
<keyword evidence="14" id="KW-1185">Reference proteome</keyword>
<proteinExistence type="inferred from homology"/>
<organism evidence="13 14">
    <name type="scientific">Paenibacillus mendelii</name>
    <dbReference type="NCBI Taxonomy" id="206163"/>
    <lineage>
        <taxon>Bacteria</taxon>
        <taxon>Bacillati</taxon>
        <taxon>Bacillota</taxon>
        <taxon>Bacilli</taxon>
        <taxon>Bacillales</taxon>
        <taxon>Paenibacillaceae</taxon>
        <taxon>Paenibacillus</taxon>
    </lineage>
</organism>
<dbReference type="PANTHER" id="PTHR10277:SF9">
    <property type="entry name" value="2-ISOPROPYLMALATE SYNTHASE 1, CHLOROPLASTIC-RELATED"/>
    <property type="match status" value="1"/>
</dbReference>
<feature type="domain" description="Pyruvate carboxyltransferase" evidence="12">
    <location>
        <begin position="5"/>
        <end position="269"/>
    </location>
</feature>
<dbReference type="Pfam" id="PF00682">
    <property type="entry name" value="HMGL-like"/>
    <property type="match status" value="1"/>
</dbReference>
<comment type="caution">
    <text evidence="13">The sequence shown here is derived from an EMBL/GenBank/DDBJ whole genome shotgun (WGS) entry which is preliminary data.</text>
</comment>
<evidence type="ECO:0000256" key="8">
    <source>
        <dbReference type="ARBA" id="ARBA00022723"/>
    </source>
</evidence>
<dbReference type="SMART" id="SM00917">
    <property type="entry name" value="LeuA_dimer"/>
    <property type="match status" value="1"/>
</dbReference>
<evidence type="ECO:0000256" key="6">
    <source>
        <dbReference type="ARBA" id="ARBA00022605"/>
    </source>
</evidence>
<evidence type="ECO:0000256" key="5">
    <source>
        <dbReference type="ARBA" id="ARBA00022430"/>
    </source>
</evidence>
<sequence>MNRKIIVFDTTLRDGEQVPGAKLNLHQKIEIAQQLKRLNVDIIEAGFPASSQGDFQAVQEIARSVGDSVSITALARAVKNDIDAVYESIKLAQNPLIHIVLGTSNIHVEKKFNRSKEAVMQMGIDAVKYAKTLLPDVQYSTEDASRSDFEYLWKTIEGVVKAGATMINVPDTVGYAVPEEFGDLIRRINERLKNLNDRVILSVHCHNDLGLAAANTLSAIKNGAEKIECTINGLGERAGNASLEEVVMGLKVRENYYNCHTDIRTNELLRTSRLVSHMTGLDVQVNKAITGENAFAHSSGIHQDGLLKDKQVYEIMSPEDVGADSMELILTARSGRHAFKNAVEKMGFDTGDGADFEQLFEKFLTLADAKKEVYDHDVFYLVTNHRTLDDSSKNLYELVSFQVVSNDLHPTATVELRKGSETIRDSAVGDGPIDALYSVIKSLVGLDIQLKDYKINSLSRGKEAIGRVNIRLEYEGKIYSGRAMDTDIIKASATAFLNGINAALLDA</sequence>
<feature type="binding site" evidence="11">
    <location>
        <position position="240"/>
    </location>
    <ligand>
        <name>Mn(2+)</name>
        <dbReference type="ChEBI" id="CHEBI:29035"/>
    </ligand>
</feature>
<feature type="region of interest" description="Regulatory domain" evidence="11">
    <location>
        <begin position="397"/>
        <end position="507"/>
    </location>
</feature>
<dbReference type="InterPro" id="IPR036230">
    <property type="entry name" value="LeuA_allosteric_dom_sf"/>
</dbReference>
<dbReference type="NCBIfam" id="TIGR00973">
    <property type="entry name" value="leuA_bact"/>
    <property type="match status" value="1"/>
</dbReference>
<evidence type="ECO:0000256" key="11">
    <source>
        <dbReference type="HAMAP-Rule" id="MF_01025"/>
    </source>
</evidence>
<protein>
    <recommendedName>
        <fullName evidence="4 11">2-isopropylmalate synthase</fullName>
        <ecNumber evidence="3 11">2.3.3.13</ecNumber>
    </recommendedName>
    <alternativeName>
        <fullName evidence="11">Alpha-IPM synthase</fullName>
    </alternativeName>
    <alternativeName>
        <fullName evidence="11">Alpha-isopropylmalate synthase</fullName>
    </alternativeName>
</protein>
<evidence type="ECO:0000256" key="3">
    <source>
        <dbReference type="ARBA" id="ARBA00012973"/>
    </source>
</evidence>
<dbReference type="PROSITE" id="PS00816">
    <property type="entry name" value="AIPM_HOMOCIT_SYNTH_2"/>
    <property type="match status" value="1"/>
</dbReference>
<feature type="binding site" evidence="11">
    <location>
        <position position="14"/>
    </location>
    <ligand>
        <name>Mn(2+)</name>
        <dbReference type="ChEBI" id="CHEBI:29035"/>
    </ligand>
</feature>
<comment type="cofactor">
    <cofactor evidence="11">
        <name>Mn(2+)</name>
        <dbReference type="ChEBI" id="CHEBI:29035"/>
    </cofactor>
</comment>
<keyword evidence="13" id="KW-0012">Acyltransferase</keyword>
<evidence type="ECO:0000256" key="7">
    <source>
        <dbReference type="ARBA" id="ARBA00022679"/>
    </source>
</evidence>
<dbReference type="InterPro" id="IPR000891">
    <property type="entry name" value="PYR_CT"/>
</dbReference>
<dbReference type="GO" id="GO:0003852">
    <property type="term" value="F:2-isopropylmalate synthase activity"/>
    <property type="evidence" value="ECO:0007669"/>
    <property type="project" value="UniProtKB-EC"/>
</dbReference>
<dbReference type="InterPro" id="IPR013709">
    <property type="entry name" value="2-isopropylmalate_synth_dimer"/>
</dbReference>
<comment type="function">
    <text evidence="11">Catalyzes the condensation of the acetyl group of acetyl-CoA with 3-methyl-2-oxobutanoate (2-ketoisovalerate) to form 3-carboxy-3-hydroxy-4-methylpentanoate (2-isopropylmalate).</text>
</comment>
<evidence type="ECO:0000256" key="2">
    <source>
        <dbReference type="ARBA" id="ARBA00009396"/>
    </source>
</evidence>
<gene>
    <name evidence="11" type="primary">leuA</name>
    <name evidence="13" type="ORF">ACFFJ8_14710</name>
</gene>
<dbReference type="InterPro" id="IPR005671">
    <property type="entry name" value="LeuA_bact_synth"/>
</dbReference>
<dbReference type="InterPro" id="IPR054691">
    <property type="entry name" value="LeuA/HCS_post-cat"/>
</dbReference>
<keyword evidence="7 11" id="KW-0808">Transferase</keyword>
<comment type="similarity">
    <text evidence="2 11">Belongs to the alpha-IPM synthase/homocitrate synthase family. LeuA type 1 subfamily.</text>
</comment>
<dbReference type="Gene3D" id="3.20.20.70">
    <property type="entry name" value="Aldolase class I"/>
    <property type="match status" value="1"/>
</dbReference>
<reference evidence="13 14" key="1">
    <citation type="submission" date="2024-09" db="EMBL/GenBank/DDBJ databases">
        <authorList>
            <person name="Sun Q."/>
            <person name="Mori K."/>
        </authorList>
    </citation>
    <scope>NUCLEOTIDE SEQUENCE [LARGE SCALE GENOMIC DNA]</scope>
    <source>
        <strain evidence="13 14">CCM 4839</strain>
    </source>
</reference>
<dbReference type="NCBIfam" id="NF002086">
    <property type="entry name" value="PRK00915.1-3"/>
    <property type="match status" value="1"/>
</dbReference>
<dbReference type="Pfam" id="PF22617">
    <property type="entry name" value="HCS_D2"/>
    <property type="match status" value="1"/>
</dbReference>
<accession>A0ABV6J9Y4</accession>
<feature type="binding site" evidence="11">
    <location>
        <position position="206"/>
    </location>
    <ligand>
        <name>Mn(2+)</name>
        <dbReference type="ChEBI" id="CHEBI:29035"/>
    </ligand>
</feature>
<dbReference type="Pfam" id="PF08502">
    <property type="entry name" value="LeuA_dimer"/>
    <property type="match status" value="1"/>
</dbReference>
<dbReference type="HAMAP" id="MF_01025">
    <property type="entry name" value="LeuA_type1"/>
    <property type="match status" value="1"/>
</dbReference>
<dbReference type="InterPro" id="IPR050073">
    <property type="entry name" value="2-IPM_HCS-like"/>
</dbReference>
<keyword evidence="6 11" id="KW-0028">Amino-acid biosynthesis</keyword>
<dbReference type="SUPFAM" id="SSF51569">
    <property type="entry name" value="Aldolase"/>
    <property type="match status" value="1"/>
</dbReference>
<keyword evidence="9 11" id="KW-0464">Manganese</keyword>
<keyword evidence="10 11" id="KW-0100">Branched-chain amino acid biosynthesis</keyword>
<dbReference type="Gene3D" id="3.30.160.270">
    <property type="match status" value="1"/>
</dbReference>
<dbReference type="EC" id="2.3.3.13" evidence="3 11"/>
<keyword evidence="5 11" id="KW-0432">Leucine biosynthesis</keyword>
<dbReference type="RefSeq" id="WP_204822288.1">
    <property type="nucleotide sequence ID" value="NZ_JANHOF010000027.1"/>
</dbReference>
<comment type="catalytic activity">
    <reaction evidence="11">
        <text>3-methyl-2-oxobutanoate + acetyl-CoA + H2O = (2S)-2-isopropylmalate + CoA + H(+)</text>
        <dbReference type="Rhea" id="RHEA:21524"/>
        <dbReference type="ChEBI" id="CHEBI:1178"/>
        <dbReference type="ChEBI" id="CHEBI:11851"/>
        <dbReference type="ChEBI" id="CHEBI:15377"/>
        <dbReference type="ChEBI" id="CHEBI:15378"/>
        <dbReference type="ChEBI" id="CHEBI:57287"/>
        <dbReference type="ChEBI" id="CHEBI:57288"/>
        <dbReference type="EC" id="2.3.3.13"/>
    </reaction>
</comment>
<evidence type="ECO:0000256" key="9">
    <source>
        <dbReference type="ARBA" id="ARBA00023211"/>
    </source>
</evidence>
<keyword evidence="11" id="KW-0963">Cytoplasm</keyword>
<feature type="binding site" evidence="11">
    <location>
        <position position="204"/>
    </location>
    <ligand>
        <name>Mn(2+)</name>
        <dbReference type="ChEBI" id="CHEBI:29035"/>
    </ligand>
</feature>